<name>A0ABP7QIE9_9BURK</name>
<evidence type="ECO:0000313" key="14">
    <source>
        <dbReference type="EMBL" id="GAA3981659.1"/>
    </source>
</evidence>
<organism evidence="14 15">
    <name type="scientific">Comamonas faecalis</name>
    <dbReference type="NCBI Taxonomy" id="1387849"/>
    <lineage>
        <taxon>Bacteria</taxon>
        <taxon>Pseudomonadati</taxon>
        <taxon>Pseudomonadota</taxon>
        <taxon>Betaproteobacteria</taxon>
        <taxon>Burkholderiales</taxon>
        <taxon>Comamonadaceae</taxon>
        <taxon>Comamonas</taxon>
    </lineage>
</organism>
<evidence type="ECO:0000256" key="2">
    <source>
        <dbReference type="ARBA" id="ARBA00009810"/>
    </source>
</evidence>
<dbReference type="Gene3D" id="2.170.130.10">
    <property type="entry name" value="TonB-dependent receptor, plug domain"/>
    <property type="match status" value="1"/>
</dbReference>
<dbReference type="EMBL" id="BAABBP010000001">
    <property type="protein sequence ID" value="GAA3981659.1"/>
    <property type="molecule type" value="Genomic_DNA"/>
</dbReference>
<dbReference type="InterPro" id="IPR039426">
    <property type="entry name" value="TonB-dep_rcpt-like"/>
</dbReference>
<keyword evidence="3" id="KW-0813">Transport</keyword>
<dbReference type="Gene3D" id="2.40.170.20">
    <property type="entry name" value="TonB-dependent receptor, beta-barrel domain"/>
    <property type="match status" value="1"/>
</dbReference>
<evidence type="ECO:0000256" key="4">
    <source>
        <dbReference type="ARBA" id="ARBA00022452"/>
    </source>
</evidence>
<accession>A0ABP7QIE9</accession>
<keyword evidence="5" id="KW-0812">Transmembrane</keyword>
<dbReference type="InterPro" id="IPR012910">
    <property type="entry name" value="Plug_dom"/>
</dbReference>
<comment type="caution">
    <text evidence="14">The sequence shown here is derived from an EMBL/GenBank/DDBJ whole genome shotgun (WGS) entry which is preliminary data.</text>
</comment>
<keyword evidence="9 14" id="KW-0675">Receptor</keyword>
<comment type="similarity">
    <text evidence="2 11">Belongs to the TonB-dependent receptor family.</text>
</comment>
<proteinExistence type="inferred from homology"/>
<feature type="domain" description="TonB-dependent receptor plug" evidence="13">
    <location>
        <begin position="113"/>
        <end position="206"/>
    </location>
</feature>
<dbReference type="PROSITE" id="PS01156">
    <property type="entry name" value="TONB_DEPENDENT_REC_2"/>
    <property type="match status" value="1"/>
</dbReference>
<evidence type="ECO:0000313" key="15">
    <source>
        <dbReference type="Proteomes" id="UP001501627"/>
    </source>
</evidence>
<dbReference type="Pfam" id="PF00593">
    <property type="entry name" value="TonB_dep_Rec_b-barrel"/>
    <property type="match status" value="1"/>
</dbReference>
<keyword evidence="6" id="KW-0732">Signal</keyword>
<evidence type="ECO:0000256" key="11">
    <source>
        <dbReference type="RuleBase" id="RU003357"/>
    </source>
</evidence>
<dbReference type="InterPro" id="IPR036942">
    <property type="entry name" value="Beta-barrel_TonB_sf"/>
</dbReference>
<dbReference type="InterPro" id="IPR037066">
    <property type="entry name" value="Plug_dom_sf"/>
</dbReference>
<evidence type="ECO:0000256" key="1">
    <source>
        <dbReference type="ARBA" id="ARBA00004571"/>
    </source>
</evidence>
<keyword evidence="4" id="KW-1134">Transmembrane beta strand</keyword>
<keyword evidence="8 11" id="KW-0472">Membrane</keyword>
<evidence type="ECO:0000256" key="9">
    <source>
        <dbReference type="ARBA" id="ARBA00023170"/>
    </source>
</evidence>
<dbReference type="SUPFAM" id="SSF56935">
    <property type="entry name" value="Porins"/>
    <property type="match status" value="1"/>
</dbReference>
<dbReference type="Pfam" id="PF07715">
    <property type="entry name" value="Plug"/>
    <property type="match status" value="1"/>
</dbReference>
<evidence type="ECO:0000259" key="13">
    <source>
        <dbReference type="Pfam" id="PF07715"/>
    </source>
</evidence>
<evidence type="ECO:0000256" key="5">
    <source>
        <dbReference type="ARBA" id="ARBA00022692"/>
    </source>
</evidence>
<keyword evidence="7 11" id="KW-0798">TonB box</keyword>
<evidence type="ECO:0000256" key="7">
    <source>
        <dbReference type="ARBA" id="ARBA00023077"/>
    </source>
</evidence>
<keyword evidence="10" id="KW-0998">Cell outer membrane</keyword>
<dbReference type="InterPro" id="IPR000531">
    <property type="entry name" value="Beta-barrel_TonB"/>
</dbReference>
<gene>
    <name evidence="14" type="ORF">GCM10022279_01570</name>
</gene>
<evidence type="ECO:0000259" key="12">
    <source>
        <dbReference type="Pfam" id="PF00593"/>
    </source>
</evidence>
<reference evidence="15" key="1">
    <citation type="journal article" date="2019" name="Int. J. Syst. Evol. Microbiol.">
        <title>The Global Catalogue of Microorganisms (GCM) 10K type strain sequencing project: providing services to taxonomists for standard genome sequencing and annotation.</title>
        <authorList>
            <consortium name="The Broad Institute Genomics Platform"/>
            <consortium name="The Broad Institute Genome Sequencing Center for Infectious Disease"/>
            <person name="Wu L."/>
            <person name="Ma J."/>
        </authorList>
    </citation>
    <scope>NUCLEOTIDE SEQUENCE [LARGE SCALE GENOMIC DNA]</scope>
    <source>
        <strain evidence="15">JCM 17561</strain>
    </source>
</reference>
<comment type="subcellular location">
    <subcellularLocation>
        <location evidence="1">Cell outer membrane</location>
        <topology evidence="1">Multi-pass membrane protein</topology>
    </subcellularLocation>
</comment>
<dbReference type="PANTHER" id="PTHR30069:SF40">
    <property type="entry name" value="TONB-DEPENDENT RECEPTOR NMB0964-RELATED"/>
    <property type="match status" value="1"/>
</dbReference>
<evidence type="ECO:0000256" key="3">
    <source>
        <dbReference type="ARBA" id="ARBA00022448"/>
    </source>
</evidence>
<dbReference type="Proteomes" id="UP001501627">
    <property type="component" value="Unassembled WGS sequence"/>
</dbReference>
<feature type="domain" description="TonB-dependent receptor-like beta-barrel" evidence="12">
    <location>
        <begin position="327"/>
        <end position="708"/>
    </location>
</feature>
<sequence>MQIIIIYFEMNSLPDSRSALAGLSPSALAPARCPRLSRTVAAGLLAAAAAAAQAQAEEGSRAAQGQLPAMTVRATEAAAAGQEAAPLRPSVAAEQLRLDAVPGASNLVQPQQQARLATLRDALDYQPGIVLQDFFGATDQPRLSIRGSGIQSNPVNRGVVLLQDGLPLNEADGSFIIGTLEPRNAALISVRRGANTLTPSAITLGGELDFQSLTGADGRGMVRAEAGSFGRRALQGALGLEGTQWDGRISVSSDRFDGWRHHSASRRDALHANVGFQGLGGVENRSYLSWTDLEFEIPHVVPKNRVGSDPQSVMGDGSSPQDSLLNVYRRDPRREASQLRLANRTRWGADDLRQELGLYWQNTDDWFKDPTVGTRTDSRTLGAQWRVDGRSSEQLRWHGALAWSRSNMDRRFNAISSANGAELQRFAAYDLRAENLQGQLGADWRLAQGLSLVGQLGWSRQERNAASRLDAGRLDQRWTCATPRVGLNWDVTPRTRLWANLSRSQEAPSYWEIVTAAAAPNNPNATQSALARLKLQRATTLEVGGQGRLGEGERATAWQVAVYRSHLADELMSVTDASGLALGTTNYAGGTRHQGIEAGLSGTFALPLGALDWRGSWTYSDFRFKRGVYAGNRIAGVPRNLINAELLWRVATPSGVWRVGPNVRYQPGSNPIDHANTPGATQNGYALLGFALQWSQGQWRAWLQADNLTDRRYASTFAIRNQATAAQPGYLPGLGRSASVGVDYRF</sequence>
<dbReference type="InterPro" id="IPR010917">
    <property type="entry name" value="TonB_rcpt_CS"/>
</dbReference>
<dbReference type="PANTHER" id="PTHR30069">
    <property type="entry name" value="TONB-DEPENDENT OUTER MEMBRANE RECEPTOR"/>
    <property type="match status" value="1"/>
</dbReference>
<evidence type="ECO:0000256" key="8">
    <source>
        <dbReference type="ARBA" id="ARBA00023136"/>
    </source>
</evidence>
<keyword evidence="15" id="KW-1185">Reference proteome</keyword>
<protein>
    <submittedName>
        <fullName evidence="14">TonB-dependent receptor</fullName>
    </submittedName>
</protein>
<evidence type="ECO:0000256" key="6">
    <source>
        <dbReference type="ARBA" id="ARBA00022729"/>
    </source>
</evidence>
<evidence type="ECO:0000256" key="10">
    <source>
        <dbReference type="ARBA" id="ARBA00023237"/>
    </source>
</evidence>